<feature type="compositionally biased region" description="Polar residues" evidence="1">
    <location>
        <begin position="782"/>
        <end position="792"/>
    </location>
</feature>
<feature type="compositionally biased region" description="Basic residues" evidence="1">
    <location>
        <begin position="519"/>
        <end position="531"/>
    </location>
</feature>
<feature type="compositionally biased region" description="Polar residues" evidence="1">
    <location>
        <begin position="134"/>
        <end position="147"/>
    </location>
</feature>
<feature type="compositionally biased region" description="Polar residues" evidence="1">
    <location>
        <begin position="622"/>
        <end position="634"/>
    </location>
</feature>
<feature type="region of interest" description="Disordered" evidence="1">
    <location>
        <begin position="670"/>
        <end position="696"/>
    </location>
</feature>
<dbReference type="PANTHER" id="PTHR21583">
    <property type="entry name" value="ELYS PROTEIN"/>
    <property type="match status" value="1"/>
</dbReference>
<proteinExistence type="predicted"/>
<sequence>MFSLQRAKALAASSVSSVFTGHTPQSILRSSARTTPLASPSVSPGRSITPPLRPREAKISFMEQIDNKYIKGVLTPDKDLPASSPLTKSAQDTIWTERMTLSISNTSTKDLDEMDESSSGIQDGSPSKMEASREASNISARSDQTTLEYHDAPTPEDMEDDVVTVTAKSELLIFKDSLPSEVGTIAAPEIRVTEVQELQDKDTVDANTDHISLSENDTETLHQLTAVQEIVTQVKCASEEVEDNAQTVGMDPESVSSTQDSASVISIHDSEDVASAHSEHLNEENEVVELNGEVELHVLEDKSLVTEEYPVARSPLSCCLEEEDKDLKEKEASESELMTSCHQLHPAIEFQVYSNAEFIEEHYTCEHSDDRNSLETDDAEVENALAASNFTLILEEEGEGGEHEAAEGEAGENEAAETEVLESNHSSDKELKTLSKMSFTMTEEYAGQEIKITDTCPANAFTLVDGEHETKIMETLPYVPEPIKVAVEENLLDVFKGNSGKDFTSEVDHESAHENESLKKRRSVRTARTPAKKKETKSEDMGAESVIQAVTPQKRSDVAGLRESLETSPKEDLSAVANPQTPRRTVRKSARTESKSAELEVQHPVTPRRGRKAKENEEKLTLATSQEEQPSSQIFRRKRSQVPEKTQSTEVGLTSVDEVTVQLPLSPARTRRSKAPISDEVNKGNEDLLDPKVGVLTPPRITRSSKIIQEAETELLTKTSETDQVTTPTRGRRGKRAVNELVKHFELNAIQTNSSPPVSPKRVSLRWSRIKSENQIDHQAAEQENTQSQEQIVDTPRKRTKKSNVGKLAEESTEISKKPLLLEQADELALTKGTKKGNLSVRQTRKRALPSVSEESVEERLNVLHPVDSQHTAPNADQDDQIKSIRLTRTRLSNPSTFADPSTVTFAFTTPTPRRRKNAKVELVVPPISPESVQPPFAPQYIFSPPSLRSRRTTRNSTIVTEKEQDLKIPESHDKETEVPKEQILKRPRGRPPKHKGNKAGKSVGKATWSPPSVEIQLLSPPESPDVDSENTKSVSTETKALNQNQLRRTRRRIVSIPVTRRKIR</sequence>
<feature type="compositionally biased region" description="Basic residues" evidence="1">
    <location>
        <begin position="986"/>
        <end position="999"/>
    </location>
</feature>
<feature type="compositionally biased region" description="Basic and acidic residues" evidence="1">
    <location>
        <begin position="503"/>
        <end position="518"/>
    </location>
</feature>
<dbReference type="InterPro" id="IPR052620">
    <property type="entry name" value="ELYS/MEL-28_NucAsmblyFactor"/>
</dbReference>
<feature type="compositionally biased region" description="Basic residues" evidence="1">
    <location>
        <begin position="1048"/>
        <end position="1065"/>
    </location>
</feature>
<feature type="region of interest" description="Disordered" evidence="1">
    <location>
        <begin position="503"/>
        <end position="653"/>
    </location>
</feature>
<protein>
    <submittedName>
        <fullName evidence="2">Uncharacterized protein</fullName>
    </submittedName>
</protein>
<keyword evidence="3" id="KW-1185">Reference proteome</keyword>
<feature type="region of interest" description="Disordered" evidence="1">
    <location>
        <begin position="25"/>
        <end position="53"/>
    </location>
</feature>
<feature type="region of interest" description="Disordered" evidence="1">
    <location>
        <begin position="777"/>
        <end position="813"/>
    </location>
</feature>
<feature type="compositionally biased region" description="Polar residues" evidence="1">
    <location>
        <begin position="716"/>
        <end position="729"/>
    </location>
</feature>
<feature type="region of interest" description="Disordered" evidence="1">
    <location>
        <begin position="398"/>
        <end position="429"/>
    </location>
</feature>
<evidence type="ECO:0000256" key="1">
    <source>
        <dbReference type="SAM" id="MobiDB-lite"/>
    </source>
</evidence>
<feature type="compositionally biased region" description="Basic and acidic residues" evidence="1">
    <location>
        <begin position="563"/>
        <end position="573"/>
    </location>
</feature>
<feature type="compositionally biased region" description="Polar residues" evidence="1">
    <location>
        <begin position="1032"/>
        <end position="1047"/>
    </location>
</feature>
<feature type="compositionally biased region" description="Basic and acidic residues" evidence="1">
    <location>
        <begin position="590"/>
        <end position="601"/>
    </location>
</feature>
<feature type="compositionally biased region" description="Polar residues" evidence="1">
    <location>
        <begin position="25"/>
        <end position="46"/>
    </location>
</feature>
<feature type="compositionally biased region" description="Polar residues" evidence="1">
    <location>
        <begin position="643"/>
        <end position="652"/>
    </location>
</feature>
<feature type="region of interest" description="Disordered" evidence="1">
    <location>
        <begin position="105"/>
        <end position="157"/>
    </location>
</feature>
<name>A0ABN9ALM2_9NEOB</name>
<dbReference type="EMBL" id="CATNWA010000405">
    <property type="protein sequence ID" value="CAI9536838.1"/>
    <property type="molecule type" value="Genomic_DNA"/>
</dbReference>
<feature type="compositionally biased region" description="Acidic residues" evidence="1">
    <location>
        <begin position="407"/>
        <end position="420"/>
    </location>
</feature>
<organism evidence="2 3">
    <name type="scientific">Staurois parvus</name>
    <dbReference type="NCBI Taxonomy" id="386267"/>
    <lineage>
        <taxon>Eukaryota</taxon>
        <taxon>Metazoa</taxon>
        <taxon>Chordata</taxon>
        <taxon>Craniata</taxon>
        <taxon>Vertebrata</taxon>
        <taxon>Euteleostomi</taxon>
        <taxon>Amphibia</taxon>
        <taxon>Batrachia</taxon>
        <taxon>Anura</taxon>
        <taxon>Neobatrachia</taxon>
        <taxon>Ranoidea</taxon>
        <taxon>Ranidae</taxon>
        <taxon>Staurois</taxon>
    </lineage>
</organism>
<accession>A0ABN9ALM2</accession>
<dbReference type="PANTHER" id="PTHR21583:SF8">
    <property type="entry name" value="PROTEIN ELYS"/>
    <property type="match status" value="1"/>
</dbReference>
<feature type="compositionally biased region" description="Basic and acidic residues" evidence="1">
    <location>
        <begin position="680"/>
        <end position="690"/>
    </location>
</feature>
<reference evidence="2" key="1">
    <citation type="submission" date="2023-05" db="EMBL/GenBank/DDBJ databases">
        <authorList>
            <person name="Stuckert A."/>
        </authorList>
    </citation>
    <scope>NUCLEOTIDE SEQUENCE</scope>
</reference>
<gene>
    <name evidence="2" type="ORF">SPARVUS_LOCUS1096222</name>
</gene>
<feature type="compositionally biased region" description="Basic and acidic residues" evidence="1">
    <location>
        <begin position="961"/>
        <end position="985"/>
    </location>
</feature>
<feature type="region of interest" description="Disordered" evidence="1">
    <location>
        <begin position="712"/>
        <end position="734"/>
    </location>
</feature>
<dbReference type="Proteomes" id="UP001162483">
    <property type="component" value="Unassembled WGS sequence"/>
</dbReference>
<evidence type="ECO:0000313" key="3">
    <source>
        <dbReference type="Proteomes" id="UP001162483"/>
    </source>
</evidence>
<evidence type="ECO:0000313" key="2">
    <source>
        <dbReference type="EMBL" id="CAI9536838.1"/>
    </source>
</evidence>
<comment type="caution">
    <text evidence="2">The sequence shown here is derived from an EMBL/GenBank/DDBJ whole genome shotgun (WGS) entry which is preliminary data.</text>
</comment>
<feature type="region of interest" description="Disordered" evidence="1">
    <location>
        <begin position="929"/>
        <end position="1065"/>
    </location>
</feature>